<name>A0A4U5UN50_COLLU</name>
<dbReference type="GO" id="GO:0000045">
    <property type="term" value="P:autophagosome assembly"/>
    <property type="evidence" value="ECO:0007669"/>
    <property type="project" value="TreeGrafter"/>
</dbReference>
<keyword evidence="4" id="KW-1185">Reference proteome</keyword>
<organism evidence="3 4">
    <name type="scientific">Collichthys lucidus</name>
    <name type="common">Big head croaker</name>
    <name type="synonym">Sciaena lucida</name>
    <dbReference type="NCBI Taxonomy" id="240159"/>
    <lineage>
        <taxon>Eukaryota</taxon>
        <taxon>Metazoa</taxon>
        <taxon>Chordata</taxon>
        <taxon>Craniata</taxon>
        <taxon>Vertebrata</taxon>
        <taxon>Euteleostomi</taxon>
        <taxon>Actinopterygii</taxon>
        <taxon>Neopterygii</taxon>
        <taxon>Teleostei</taxon>
        <taxon>Neoteleostei</taxon>
        <taxon>Acanthomorphata</taxon>
        <taxon>Eupercaria</taxon>
        <taxon>Sciaenidae</taxon>
        <taxon>Collichthys</taxon>
    </lineage>
</organism>
<proteinExistence type="predicted"/>
<dbReference type="GO" id="GO:0045324">
    <property type="term" value="P:late endosome to vacuole transport"/>
    <property type="evidence" value="ECO:0007669"/>
    <property type="project" value="TreeGrafter"/>
</dbReference>
<feature type="compositionally biased region" description="Basic and acidic residues" evidence="2">
    <location>
        <begin position="489"/>
        <end position="498"/>
    </location>
</feature>
<feature type="coiled-coil region" evidence="1">
    <location>
        <begin position="819"/>
        <end position="923"/>
    </location>
</feature>
<feature type="compositionally biased region" description="Basic and acidic residues" evidence="2">
    <location>
        <begin position="534"/>
        <end position="545"/>
    </location>
</feature>
<gene>
    <name evidence="3" type="ORF">D9C73_010089</name>
</gene>
<reference evidence="3 4" key="1">
    <citation type="submission" date="2019-01" db="EMBL/GenBank/DDBJ databases">
        <title>Genome Assembly of Collichthys lucidus.</title>
        <authorList>
            <person name="Cai M."/>
            <person name="Xiao S."/>
        </authorList>
    </citation>
    <scope>NUCLEOTIDE SEQUENCE [LARGE SCALE GENOMIC DNA]</scope>
    <source>
        <strain evidence="3">JT15FE1705JMU</strain>
        <tissue evidence="3">Muscle</tissue>
    </source>
</reference>
<accession>A0A4U5UN50</accession>
<dbReference type="GO" id="GO:0034271">
    <property type="term" value="C:phosphatidylinositol 3-kinase complex, class III, type I"/>
    <property type="evidence" value="ECO:0007669"/>
    <property type="project" value="TreeGrafter"/>
</dbReference>
<protein>
    <submittedName>
        <fullName evidence="3">Uncharacterized protein</fullName>
    </submittedName>
</protein>
<evidence type="ECO:0000313" key="4">
    <source>
        <dbReference type="Proteomes" id="UP000298787"/>
    </source>
</evidence>
<feature type="region of interest" description="Disordered" evidence="2">
    <location>
        <begin position="399"/>
        <end position="545"/>
    </location>
</feature>
<dbReference type="EMBL" id="CM014086">
    <property type="protein sequence ID" value="TKS75750.1"/>
    <property type="molecule type" value="Genomic_DNA"/>
</dbReference>
<dbReference type="PANTHER" id="PTHR12768">
    <property type="entry name" value="BECLIN 1"/>
    <property type="match status" value="1"/>
</dbReference>
<keyword evidence="1" id="KW-0175">Coiled coil</keyword>
<dbReference type="GO" id="GO:0034272">
    <property type="term" value="C:phosphatidylinositol 3-kinase complex, class III, type II"/>
    <property type="evidence" value="ECO:0007669"/>
    <property type="project" value="TreeGrafter"/>
</dbReference>
<dbReference type="GO" id="GO:0006995">
    <property type="term" value="P:cellular response to nitrogen starvation"/>
    <property type="evidence" value="ECO:0007669"/>
    <property type="project" value="TreeGrafter"/>
</dbReference>
<feature type="compositionally biased region" description="Basic and acidic residues" evidence="2">
    <location>
        <begin position="564"/>
        <end position="582"/>
    </location>
</feature>
<dbReference type="PANTHER" id="PTHR12768:SF4">
    <property type="entry name" value="BECLIN-1"/>
    <property type="match status" value="1"/>
</dbReference>
<dbReference type="InterPro" id="IPR007243">
    <property type="entry name" value="Atg6/Beclin"/>
</dbReference>
<evidence type="ECO:0000256" key="2">
    <source>
        <dbReference type="SAM" id="MobiDB-lite"/>
    </source>
</evidence>
<feature type="compositionally biased region" description="Basic residues" evidence="2">
    <location>
        <begin position="1532"/>
        <end position="1542"/>
    </location>
</feature>
<feature type="region of interest" description="Disordered" evidence="2">
    <location>
        <begin position="564"/>
        <end position="600"/>
    </location>
</feature>
<dbReference type="GO" id="GO:0000423">
    <property type="term" value="P:mitophagy"/>
    <property type="evidence" value="ECO:0007669"/>
    <property type="project" value="TreeGrafter"/>
</dbReference>
<feature type="coiled-coil region" evidence="1">
    <location>
        <begin position="734"/>
        <end position="761"/>
    </location>
</feature>
<sequence length="1601" mass="182265">MEPCQRGDWSAVRHMTVRFDDADAISHVEYTWVQMFDIEKRIPTTVTLTGPGCDGVFRIPVESAVTPSACYIVLRAVYTDGGDGYGLVTAKHFSNTYTETRGHKVKRISVLARAPLAWVILNTPPATAASRENAYPFTGDAFHGHQPEMLVSRIYAAVNRHVHNVFASSSIAPDCTEGDSLDSEVVSDTLSTLGAPLAFKVLHEQSRLTLDRLRDHGDRSEISTIPNPRSAPWGTCVLWQLDRDRDTVTRASVNQEMDLLPTVPSTDQWLRVRLTHVGLEVTRCSGGISIKDVIQAPYWAVILTALCCGALDRWSQELRKLHALLRVDHHLLSSEREKGESCQRCGYAYRVSPVVCEPEPKRVSAVLQIDKLLLGGICTTLCATISRNNGNERIVYGTESAEALTPQSRARGASQDGGGENSGKSGEKENRENMNQNEGDVHDRPSRDSSPRNAKREQEQTGSPLGGRVNSDVTGDKTKKEGKKQKQASNKDTDRDKSSSCTGVVQTVREKKQTKPTKMKKKEEEEEKKKKKKTNDNTKAKQGRIEIVEREMRTGACGRGKRIAETNDTRDFSTTERGKRATDTGSGSSTISRLDHSSGEGTKVVVDPLPQWGIGNNSHVKLLDIISKLFPLVIKVDSSTCSAAPDVSTTASDQRPLACGSLDDTLVAVQALENNFHELADWFETFESTKARDIIGFDLAIELCGCYDLTVRRLGAGLRDTFEACRFIQSTQQIKQADRVLENIETNQANHINELKDLLKKHSDTFDRTNHSRLTDLQGHIQRLLACDTANPSSASRLESLEREWGAVLEMRCILIQVIDDLCNQVVSLKTEYRQQENNLTCTRKEITRLQCERDEANRAVTKLEHRMTMLEMSKEDMENRYDKANTRKDTVQDLYRETENENNNLRKEIAEIEQMREREKMILNCEFEKLQQQLTEHMAVSRKMRTEHLKKQEASDRQIAALQKQERELRGVVSTLKAKIEEAQRQHNKEMTDVQNETEEMSQRLLHHKDCVERLKQVMVDHEIKDGESLAHIKDLTSEVYDLGDKNRQLLDFKTRLSKNLQRLFGHKKYNPENMIQEIRDRKDASVRRIENILKQNCVRVTMDGGNGDDDEYITSGNNNLWCQREDAMDVSDTTGDIFTEYESEIRAVVQSLSSEHIPMEVSGEKPVTLKASRRGTKRRNCEEYTGVAAEDRLAFKKPEYDVKPQFGVASEKKDPPRLDFESQANKWQDDERKGCQVITQQDKLRLSSVQELGHHTVHTFDIEPAKRVEIPMYIVEGLKDSEDVKIIHLGDTPVKKLLDVLQVEEPSRYNYTEIAQSSCHCLQMEQISRGLKCALFICWATSVEHEVYGTEHKNSLMYVIVTHRHEMMRSYYLLCVKRNSSYVYNLAKLITQHTFKKRLADWEESRSRSETRTLDIDSLVSTINCLSAKDRVGVKKTLKKILSPPLHLTDATANCKKQASIKQRLDIMMYDRERNKRLRLGPVYRSRNRNLQGRSTKTCKARHCRHPDSPREEDPHRDVYHRSRANASKKTYHSRWHRPHKKLTLREAREALWQKHLADLKESRSPSETGTSDIDSLVSNINRLSVKDRMGVRNNTYDS</sequence>
<evidence type="ECO:0000256" key="1">
    <source>
        <dbReference type="SAM" id="Coils"/>
    </source>
</evidence>
<dbReference type="GO" id="GO:0000407">
    <property type="term" value="C:phagophore assembly site"/>
    <property type="evidence" value="ECO:0007669"/>
    <property type="project" value="TreeGrafter"/>
</dbReference>
<evidence type="ECO:0000313" key="3">
    <source>
        <dbReference type="EMBL" id="TKS75750.1"/>
    </source>
</evidence>
<dbReference type="Proteomes" id="UP000298787">
    <property type="component" value="Chromosome 9"/>
</dbReference>
<feature type="compositionally biased region" description="Polar residues" evidence="2">
    <location>
        <begin position="583"/>
        <end position="592"/>
    </location>
</feature>
<feature type="compositionally biased region" description="Basic and acidic residues" evidence="2">
    <location>
        <begin position="1508"/>
        <end position="1523"/>
    </location>
</feature>
<dbReference type="GO" id="GO:0030674">
    <property type="term" value="F:protein-macromolecule adaptor activity"/>
    <property type="evidence" value="ECO:0007669"/>
    <property type="project" value="TreeGrafter"/>
</dbReference>
<dbReference type="GO" id="GO:0043548">
    <property type="term" value="F:phosphatidylinositol 3-kinase binding"/>
    <property type="evidence" value="ECO:0007669"/>
    <property type="project" value="TreeGrafter"/>
</dbReference>
<feature type="region of interest" description="Disordered" evidence="2">
    <location>
        <begin position="1495"/>
        <end position="1542"/>
    </location>
</feature>
<feature type="coiled-coil region" evidence="1">
    <location>
        <begin position="967"/>
        <end position="1005"/>
    </location>
</feature>
<feature type="compositionally biased region" description="Basic and acidic residues" evidence="2">
    <location>
        <begin position="439"/>
        <end position="459"/>
    </location>
</feature>